<evidence type="ECO:0000256" key="3">
    <source>
        <dbReference type="ARBA" id="ARBA00022771"/>
    </source>
</evidence>
<dbReference type="Pfam" id="PF05699">
    <property type="entry name" value="Dimer_Tnp_hAT"/>
    <property type="match status" value="1"/>
</dbReference>
<evidence type="ECO:0000256" key="2">
    <source>
        <dbReference type="ARBA" id="ARBA00022723"/>
    </source>
</evidence>
<feature type="domain" description="HAT C-terminal dimerisation" evidence="6">
    <location>
        <begin position="512"/>
        <end position="585"/>
    </location>
</feature>
<evidence type="ECO:0000313" key="8">
    <source>
        <dbReference type="Proteomes" id="UP001152747"/>
    </source>
</evidence>
<dbReference type="EMBL" id="CANHGI010000005">
    <property type="protein sequence ID" value="CAI5450137.1"/>
    <property type="molecule type" value="Genomic_DNA"/>
</dbReference>
<keyword evidence="2" id="KW-0479">Metal-binding</keyword>
<dbReference type="GO" id="GO:0008270">
    <property type="term" value="F:zinc ion binding"/>
    <property type="evidence" value="ECO:0007669"/>
    <property type="project" value="UniProtKB-KW"/>
</dbReference>
<dbReference type="InterPro" id="IPR012337">
    <property type="entry name" value="RNaseH-like_sf"/>
</dbReference>
<dbReference type="OrthoDB" id="5865631at2759"/>
<dbReference type="AlphaFoldDB" id="A0A9P1IRZ8"/>
<evidence type="ECO:0000313" key="7">
    <source>
        <dbReference type="EMBL" id="CAI5450137.1"/>
    </source>
</evidence>
<dbReference type="SUPFAM" id="SSF53098">
    <property type="entry name" value="Ribonuclease H-like"/>
    <property type="match status" value="1"/>
</dbReference>
<proteinExistence type="predicted"/>
<name>A0A9P1IRZ8_9PELO</name>
<evidence type="ECO:0000256" key="4">
    <source>
        <dbReference type="ARBA" id="ARBA00022833"/>
    </source>
</evidence>
<organism evidence="7 8">
    <name type="scientific">Caenorhabditis angaria</name>
    <dbReference type="NCBI Taxonomy" id="860376"/>
    <lineage>
        <taxon>Eukaryota</taxon>
        <taxon>Metazoa</taxon>
        <taxon>Ecdysozoa</taxon>
        <taxon>Nematoda</taxon>
        <taxon>Chromadorea</taxon>
        <taxon>Rhabditida</taxon>
        <taxon>Rhabditina</taxon>
        <taxon>Rhabditomorpha</taxon>
        <taxon>Rhabditoidea</taxon>
        <taxon>Rhabditidae</taxon>
        <taxon>Peloderinae</taxon>
        <taxon>Caenorhabditis</taxon>
    </lineage>
</organism>
<keyword evidence="5" id="KW-0539">Nucleus</keyword>
<dbReference type="InterPro" id="IPR052035">
    <property type="entry name" value="ZnF_BED_domain_contain"/>
</dbReference>
<dbReference type="GO" id="GO:0005634">
    <property type="term" value="C:nucleus"/>
    <property type="evidence" value="ECO:0007669"/>
    <property type="project" value="UniProtKB-SubCell"/>
</dbReference>
<keyword evidence="8" id="KW-1185">Reference proteome</keyword>
<comment type="subcellular location">
    <subcellularLocation>
        <location evidence="1">Nucleus</location>
    </subcellularLocation>
</comment>
<keyword evidence="3" id="KW-0863">Zinc-finger</keyword>
<dbReference type="Proteomes" id="UP001152747">
    <property type="component" value="Unassembled WGS sequence"/>
</dbReference>
<sequence length="592" mass="68082">MGKYDIYLIELPNGGKKCKICRDQTFKQQKDSSTNVYRYHFLTHHPDEYEKINGKQTSEPADQNPAKKAKIGDETIIQCWNEFSENGLKTIQIDRAIMQFISGCNLPINIVENPSFKNMISVFSRRFNLKSRTHFTRNELPKLYEEYKCKLIRELSNVDNMCISFDGWSDTGNKHEYLAVVAHFTKNDENTYRIIGAIDVSKKRHTSNYLKTSMEDVLKEFQITDKVVVLIRDGAANAIKAAELMDVPHYDCLAHKINLAVKDGLDVFSELSNIVGKLRTICTLLNKSSVARKEYVNLSELMDIPVLFLKKHIEVRWNSVYAVCERALKVKTQLALILVNHPKWPQMTDGDWETVVCGTELLKPLVDATMLVQHRQTNASAIIPLCSVIISELESSKKYKTATKAMSERMKEELEKYEKLEYLNFSTLLDPRFKNLFVNKDWEEKMLAELIKISPQDQQNCEDDDGPIEEINVTAENIFSKYMKSNQKIAKRKQEGSQTVVQTEFKKWLDEAVDINLSPTNFWAQENNIKSFPHLHQLSQKYLCSPASTAESERLFSTARLILSDNRKNLGPANFSKHIFLSKNMPLMGFAN</sequence>
<gene>
    <name evidence="7" type="ORF">CAMP_LOCUS12774</name>
</gene>
<evidence type="ECO:0000256" key="1">
    <source>
        <dbReference type="ARBA" id="ARBA00004123"/>
    </source>
</evidence>
<dbReference type="InterPro" id="IPR008906">
    <property type="entry name" value="HATC_C_dom"/>
</dbReference>
<dbReference type="PANTHER" id="PTHR46481">
    <property type="entry name" value="ZINC FINGER BED DOMAIN-CONTAINING PROTEIN 4"/>
    <property type="match status" value="1"/>
</dbReference>
<comment type="caution">
    <text evidence="7">The sequence shown here is derived from an EMBL/GenBank/DDBJ whole genome shotgun (WGS) entry which is preliminary data.</text>
</comment>
<keyword evidence="4" id="KW-0862">Zinc</keyword>
<reference evidence="7" key="1">
    <citation type="submission" date="2022-11" db="EMBL/GenBank/DDBJ databases">
        <authorList>
            <person name="Kikuchi T."/>
        </authorList>
    </citation>
    <scope>NUCLEOTIDE SEQUENCE</scope>
    <source>
        <strain evidence="7">PS1010</strain>
    </source>
</reference>
<dbReference type="GO" id="GO:0046983">
    <property type="term" value="F:protein dimerization activity"/>
    <property type="evidence" value="ECO:0007669"/>
    <property type="project" value="InterPro"/>
</dbReference>
<evidence type="ECO:0000256" key="5">
    <source>
        <dbReference type="ARBA" id="ARBA00023242"/>
    </source>
</evidence>
<dbReference type="PANTHER" id="PTHR46481:SF10">
    <property type="entry name" value="ZINC FINGER BED DOMAIN-CONTAINING PROTEIN 39"/>
    <property type="match status" value="1"/>
</dbReference>
<accession>A0A9P1IRZ8</accession>
<evidence type="ECO:0000259" key="6">
    <source>
        <dbReference type="Pfam" id="PF05699"/>
    </source>
</evidence>
<protein>
    <recommendedName>
        <fullName evidence="6">HAT C-terminal dimerisation domain-containing protein</fullName>
    </recommendedName>
</protein>